<dbReference type="EMBL" id="LNFO01002264">
    <property type="protein sequence ID" value="KUF86501.1"/>
    <property type="molecule type" value="Genomic_DNA"/>
</dbReference>
<name>A0A0W8CR37_PHYNI</name>
<dbReference type="AlphaFoldDB" id="A0A0W8CR37"/>
<evidence type="ECO:0000313" key="1">
    <source>
        <dbReference type="EMBL" id="KUF86501.1"/>
    </source>
</evidence>
<gene>
    <name evidence="1" type="ORF">AM587_10009995</name>
</gene>
<sequence>MLNSISSVRETFVLLDGYAVNLKEVERALDICMNWQKDNYELHRLVCVTSMATVGKEYHFPNYDVIPETVDGPRQSFTVNPTELIEDSVEEVGKQNAVKVDTSSISAESIDLDSKQAMRSESIFNMYSWTQQDYEMAICHDPFFHSVEAMLPPYREKPGNVESEATKRIKRVQEKYFVAGRSARMMFDSHSAKGHGFSRICNQCGDRYRDLYQSSSRQRSNQGNDQIVSYLSQKRLVR</sequence>
<comment type="caution">
    <text evidence="1">The sequence shown here is derived from an EMBL/GenBank/DDBJ whole genome shotgun (WGS) entry which is preliminary data.</text>
</comment>
<accession>A0A0W8CR37</accession>
<organism evidence="1 2">
    <name type="scientific">Phytophthora nicotianae</name>
    <name type="common">Potato buckeye rot agent</name>
    <name type="synonym">Phytophthora parasitica</name>
    <dbReference type="NCBI Taxonomy" id="4792"/>
    <lineage>
        <taxon>Eukaryota</taxon>
        <taxon>Sar</taxon>
        <taxon>Stramenopiles</taxon>
        <taxon>Oomycota</taxon>
        <taxon>Peronosporomycetes</taxon>
        <taxon>Peronosporales</taxon>
        <taxon>Peronosporaceae</taxon>
        <taxon>Phytophthora</taxon>
    </lineage>
</organism>
<proteinExistence type="predicted"/>
<protein>
    <submittedName>
        <fullName evidence="1">Uncharacterized protein</fullName>
    </submittedName>
</protein>
<evidence type="ECO:0000313" key="2">
    <source>
        <dbReference type="Proteomes" id="UP000052943"/>
    </source>
</evidence>
<dbReference type="Proteomes" id="UP000052943">
    <property type="component" value="Unassembled WGS sequence"/>
</dbReference>
<reference evidence="1 2" key="1">
    <citation type="submission" date="2015-11" db="EMBL/GenBank/DDBJ databases">
        <title>Genomes and virulence difference between two physiological races of Phytophthora nicotianae.</title>
        <authorList>
            <person name="Liu H."/>
            <person name="Ma X."/>
            <person name="Yu H."/>
            <person name="Fang D."/>
            <person name="Li Y."/>
            <person name="Wang X."/>
            <person name="Wang W."/>
            <person name="Dong Y."/>
            <person name="Xiao B."/>
        </authorList>
    </citation>
    <scope>NUCLEOTIDE SEQUENCE [LARGE SCALE GENOMIC DNA]</scope>
    <source>
        <strain evidence="2">race 0</strain>
    </source>
</reference>